<dbReference type="EMBL" id="JBJKFK010000910">
    <property type="protein sequence ID" value="KAL3314774.1"/>
    <property type="molecule type" value="Genomic_DNA"/>
</dbReference>
<evidence type="ECO:0000256" key="9">
    <source>
        <dbReference type="PROSITE-ProRule" id="PRU00042"/>
    </source>
</evidence>
<keyword evidence="8" id="KW-0539">Nucleus</keyword>
<keyword evidence="2" id="KW-0479">Metal-binding</keyword>
<dbReference type="AlphaFoldDB" id="A0ABD2Q5C6"/>
<keyword evidence="4 9" id="KW-0863">Zinc-finger</keyword>
<evidence type="ECO:0000313" key="12">
    <source>
        <dbReference type="EMBL" id="KAL3314774.1"/>
    </source>
</evidence>
<dbReference type="Proteomes" id="UP001626550">
    <property type="component" value="Unassembled WGS sequence"/>
</dbReference>
<dbReference type="GO" id="GO:0005634">
    <property type="term" value="C:nucleus"/>
    <property type="evidence" value="ECO:0007669"/>
    <property type="project" value="UniProtKB-SubCell"/>
</dbReference>
<dbReference type="FunFam" id="3.30.160.60:FF:000744">
    <property type="entry name" value="zinc finger E-box-binding homeobox 1"/>
    <property type="match status" value="1"/>
</dbReference>
<feature type="compositionally biased region" description="Low complexity" evidence="10">
    <location>
        <begin position="145"/>
        <end position="166"/>
    </location>
</feature>
<proteinExistence type="predicted"/>
<evidence type="ECO:0000259" key="11">
    <source>
        <dbReference type="PROSITE" id="PS50157"/>
    </source>
</evidence>
<dbReference type="GO" id="GO:0000122">
    <property type="term" value="P:negative regulation of transcription by RNA polymerase II"/>
    <property type="evidence" value="ECO:0007669"/>
    <property type="project" value="UniProtKB-ARBA"/>
</dbReference>
<dbReference type="PANTHER" id="PTHR24391:SF27">
    <property type="entry name" value="ZINC FINGER PROTEIN 1"/>
    <property type="match status" value="1"/>
</dbReference>
<feature type="domain" description="C2H2-type" evidence="11">
    <location>
        <begin position="80"/>
        <end position="107"/>
    </location>
</feature>
<dbReference type="SUPFAM" id="SSF57667">
    <property type="entry name" value="beta-beta-alpha zinc fingers"/>
    <property type="match status" value="2"/>
</dbReference>
<dbReference type="InterPro" id="IPR013087">
    <property type="entry name" value="Znf_C2H2_type"/>
</dbReference>
<dbReference type="FunFam" id="3.30.160.60:FF:000013">
    <property type="entry name" value="Putative zinc finger E-box-binding homeobox 2"/>
    <property type="match status" value="1"/>
</dbReference>
<evidence type="ECO:0000256" key="2">
    <source>
        <dbReference type="ARBA" id="ARBA00022723"/>
    </source>
</evidence>
<feature type="domain" description="C2H2-type" evidence="11">
    <location>
        <begin position="108"/>
        <end position="136"/>
    </location>
</feature>
<evidence type="ECO:0000256" key="5">
    <source>
        <dbReference type="ARBA" id="ARBA00022833"/>
    </source>
</evidence>
<sequence length="210" mass="23080">MDVSECNDASSSCLTLGNTSLLDGAATSGSSFNNTSSSSMQEENTSRSSDLYTCDQCSKVFSKHSSLSRHKYEHTGQRPFLCHICGKAFKHKHHLTEHQRLHTGEKPFVCHRCGKRFSHSGSYSQHMNHRYKYCRALLDGGLQSNSSSLQLSSSPPSSVDSSSSPNIDDKSAFLDAGNKQKKAPGASLFMVDVLRQGNHNLLSHISQDEH</sequence>
<dbReference type="FunFam" id="3.30.160.60:FF:000145">
    <property type="entry name" value="Zinc finger protein 574"/>
    <property type="match status" value="1"/>
</dbReference>
<evidence type="ECO:0000256" key="8">
    <source>
        <dbReference type="ARBA" id="ARBA00023242"/>
    </source>
</evidence>
<keyword evidence="3" id="KW-0677">Repeat</keyword>
<feature type="domain" description="C2H2-type" evidence="11">
    <location>
        <begin position="52"/>
        <end position="79"/>
    </location>
</feature>
<comment type="subcellular location">
    <subcellularLocation>
        <location evidence="1">Nucleus</location>
    </subcellularLocation>
</comment>
<dbReference type="PANTHER" id="PTHR24391">
    <property type="entry name" value="HISTONE H4 TRANSCRIPTION FACTOR-RELATED"/>
    <property type="match status" value="1"/>
</dbReference>
<evidence type="ECO:0000256" key="1">
    <source>
        <dbReference type="ARBA" id="ARBA00004123"/>
    </source>
</evidence>
<dbReference type="InterPro" id="IPR051574">
    <property type="entry name" value="ZnF_E-box_Homeobox"/>
</dbReference>
<reference evidence="12 13" key="1">
    <citation type="submission" date="2024-11" db="EMBL/GenBank/DDBJ databases">
        <title>Adaptive evolution of stress response genes in parasites aligns with host niche diversity.</title>
        <authorList>
            <person name="Hahn C."/>
            <person name="Resl P."/>
        </authorList>
    </citation>
    <scope>NUCLEOTIDE SEQUENCE [LARGE SCALE GENOMIC DNA]</scope>
    <source>
        <strain evidence="12">EGGRZ-B1_66</strain>
        <tissue evidence="12">Body</tissue>
    </source>
</reference>
<keyword evidence="5" id="KW-0862">Zinc</keyword>
<accession>A0ABD2Q5C6</accession>
<dbReference type="GO" id="GO:0008270">
    <property type="term" value="F:zinc ion binding"/>
    <property type="evidence" value="ECO:0007669"/>
    <property type="project" value="UniProtKB-KW"/>
</dbReference>
<keyword evidence="6" id="KW-0238">DNA-binding</keyword>
<dbReference type="Gene3D" id="3.30.160.60">
    <property type="entry name" value="Classic Zinc Finger"/>
    <property type="match status" value="3"/>
</dbReference>
<feature type="region of interest" description="Disordered" evidence="10">
    <location>
        <begin position="145"/>
        <end position="182"/>
    </location>
</feature>
<dbReference type="PROSITE" id="PS50157">
    <property type="entry name" value="ZINC_FINGER_C2H2_2"/>
    <property type="match status" value="3"/>
</dbReference>
<gene>
    <name evidence="12" type="ORF">Ciccas_006604</name>
</gene>
<evidence type="ECO:0000256" key="3">
    <source>
        <dbReference type="ARBA" id="ARBA00022737"/>
    </source>
</evidence>
<dbReference type="PROSITE" id="PS00028">
    <property type="entry name" value="ZINC_FINGER_C2H2_1"/>
    <property type="match status" value="2"/>
</dbReference>
<evidence type="ECO:0000256" key="7">
    <source>
        <dbReference type="ARBA" id="ARBA00023155"/>
    </source>
</evidence>
<dbReference type="SMART" id="SM00355">
    <property type="entry name" value="ZnF_C2H2"/>
    <property type="match status" value="3"/>
</dbReference>
<keyword evidence="7" id="KW-0371">Homeobox</keyword>
<evidence type="ECO:0000256" key="6">
    <source>
        <dbReference type="ARBA" id="ARBA00023125"/>
    </source>
</evidence>
<organism evidence="12 13">
    <name type="scientific">Cichlidogyrus casuarinus</name>
    <dbReference type="NCBI Taxonomy" id="1844966"/>
    <lineage>
        <taxon>Eukaryota</taxon>
        <taxon>Metazoa</taxon>
        <taxon>Spiralia</taxon>
        <taxon>Lophotrochozoa</taxon>
        <taxon>Platyhelminthes</taxon>
        <taxon>Monogenea</taxon>
        <taxon>Monopisthocotylea</taxon>
        <taxon>Dactylogyridea</taxon>
        <taxon>Ancyrocephalidae</taxon>
        <taxon>Cichlidogyrus</taxon>
    </lineage>
</organism>
<name>A0ABD2Q5C6_9PLAT</name>
<protein>
    <recommendedName>
        <fullName evidence="11">C2H2-type domain-containing protein</fullName>
    </recommendedName>
</protein>
<comment type="caution">
    <text evidence="12">The sequence shown here is derived from an EMBL/GenBank/DDBJ whole genome shotgun (WGS) entry which is preliminary data.</text>
</comment>
<keyword evidence="13" id="KW-1185">Reference proteome</keyword>
<evidence type="ECO:0000256" key="10">
    <source>
        <dbReference type="SAM" id="MobiDB-lite"/>
    </source>
</evidence>
<dbReference type="GO" id="GO:0003677">
    <property type="term" value="F:DNA binding"/>
    <property type="evidence" value="ECO:0007669"/>
    <property type="project" value="UniProtKB-KW"/>
</dbReference>
<dbReference type="Pfam" id="PF00096">
    <property type="entry name" value="zf-C2H2"/>
    <property type="match status" value="3"/>
</dbReference>
<evidence type="ECO:0000256" key="4">
    <source>
        <dbReference type="ARBA" id="ARBA00022771"/>
    </source>
</evidence>
<dbReference type="InterPro" id="IPR036236">
    <property type="entry name" value="Znf_C2H2_sf"/>
</dbReference>
<evidence type="ECO:0000313" key="13">
    <source>
        <dbReference type="Proteomes" id="UP001626550"/>
    </source>
</evidence>